<comment type="caution">
    <text evidence="2">The sequence shown here is derived from an EMBL/GenBank/DDBJ whole genome shotgun (WGS) entry which is preliminary data.</text>
</comment>
<evidence type="ECO:0000313" key="2">
    <source>
        <dbReference type="EMBL" id="KAK9922473.1"/>
    </source>
</evidence>
<protein>
    <submittedName>
        <fullName evidence="2">Uncharacterized protein</fullName>
    </submittedName>
</protein>
<feature type="compositionally biased region" description="Polar residues" evidence="1">
    <location>
        <begin position="24"/>
        <end position="36"/>
    </location>
</feature>
<gene>
    <name evidence="2" type="ORF">M0R45_030936</name>
</gene>
<sequence>MRHYKHAIHPLITTTPSLHHRHSSSCGQASTTTSQNPPLPHKQAQRHTTQTPIPCLLARVHQRFCASKNSSPAAWPFTCPPTLVSMFTANQRPRTANRNQRREELRDERRKSSPLPLDKST</sequence>
<evidence type="ECO:0000313" key="3">
    <source>
        <dbReference type="Proteomes" id="UP001457282"/>
    </source>
</evidence>
<feature type="compositionally biased region" description="Basic and acidic residues" evidence="1">
    <location>
        <begin position="100"/>
        <end position="111"/>
    </location>
</feature>
<dbReference type="AlphaFoldDB" id="A0AAW1WEJ6"/>
<feature type="compositionally biased region" description="Polar residues" evidence="1">
    <location>
        <begin position="88"/>
        <end position="98"/>
    </location>
</feature>
<name>A0AAW1WEJ6_RUBAR</name>
<keyword evidence="3" id="KW-1185">Reference proteome</keyword>
<accession>A0AAW1WEJ6</accession>
<dbReference type="Proteomes" id="UP001457282">
    <property type="component" value="Unassembled WGS sequence"/>
</dbReference>
<proteinExistence type="predicted"/>
<reference evidence="2 3" key="1">
    <citation type="journal article" date="2023" name="G3 (Bethesda)">
        <title>A chromosome-length genome assembly and annotation of blackberry (Rubus argutus, cv. 'Hillquist').</title>
        <authorList>
            <person name="Bruna T."/>
            <person name="Aryal R."/>
            <person name="Dudchenko O."/>
            <person name="Sargent D.J."/>
            <person name="Mead D."/>
            <person name="Buti M."/>
            <person name="Cavallini A."/>
            <person name="Hytonen T."/>
            <person name="Andres J."/>
            <person name="Pham M."/>
            <person name="Weisz D."/>
            <person name="Mascagni F."/>
            <person name="Usai G."/>
            <person name="Natali L."/>
            <person name="Bassil N."/>
            <person name="Fernandez G.E."/>
            <person name="Lomsadze A."/>
            <person name="Armour M."/>
            <person name="Olukolu B."/>
            <person name="Poorten T."/>
            <person name="Britton C."/>
            <person name="Davik J."/>
            <person name="Ashrafi H."/>
            <person name="Aiden E.L."/>
            <person name="Borodovsky M."/>
            <person name="Worthington M."/>
        </authorList>
    </citation>
    <scope>NUCLEOTIDE SEQUENCE [LARGE SCALE GENOMIC DNA]</scope>
    <source>
        <strain evidence="2">PI 553951</strain>
    </source>
</reference>
<evidence type="ECO:0000256" key="1">
    <source>
        <dbReference type="SAM" id="MobiDB-lite"/>
    </source>
</evidence>
<feature type="region of interest" description="Disordered" evidence="1">
    <location>
        <begin position="1"/>
        <end position="50"/>
    </location>
</feature>
<organism evidence="2 3">
    <name type="scientific">Rubus argutus</name>
    <name type="common">Southern blackberry</name>
    <dbReference type="NCBI Taxonomy" id="59490"/>
    <lineage>
        <taxon>Eukaryota</taxon>
        <taxon>Viridiplantae</taxon>
        <taxon>Streptophyta</taxon>
        <taxon>Embryophyta</taxon>
        <taxon>Tracheophyta</taxon>
        <taxon>Spermatophyta</taxon>
        <taxon>Magnoliopsida</taxon>
        <taxon>eudicotyledons</taxon>
        <taxon>Gunneridae</taxon>
        <taxon>Pentapetalae</taxon>
        <taxon>rosids</taxon>
        <taxon>fabids</taxon>
        <taxon>Rosales</taxon>
        <taxon>Rosaceae</taxon>
        <taxon>Rosoideae</taxon>
        <taxon>Rosoideae incertae sedis</taxon>
        <taxon>Rubus</taxon>
    </lineage>
</organism>
<feature type="region of interest" description="Disordered" evidence="1">
    <location>
        <begin position="88"/>
        <end position="121"/>
    </location>
</feature>
<dbReference type="EMBL" id="JBEDUW010000006">
    <property type="protein sequence ID" value="KAK9922473.1"/>
    <property type="molecule type" value="Genomic_DNA"/>
</dbReference>